<proteinExistence type="predicted"/>
<reference evidence="1 2" key="1">
    <citation type="journal article" date="2014" name="PLoS ONE">
        <title>Global Analysis of Gene Expression Profiles in Physic Nut (Jatropha curcas L.) Seedlings Exposed to Salt Stress.</title>
        <authorList>
            <person name="Zhang L."/>
            <person name="Zhang C."/>
            <person name="Wu P."/>
            <person name="Chen Y."/>
            <person name="Li M."/>
            <person name="Jiang H."/>
            <person name="Wu G."/>
        </authorList>
    </citation>
    <scope>NUCLEOTIDE SEQUENCE [LARGE SCALE GENOMIC DNA]</scope>
    <source>
        <strain evidence="2">cv. GZQX0401</strain>
        <tissue evidence="1">Young leaves</tissue>
    </source>
</reference>
<keyword evidence="2" id="KW-1185">Reference proteome</keyword>
<dbReference type="EMBL" id="KK914782">
    <property type="protein sequence ID" value="KDP28478.1"/>
    <property type="molecule type" value="Genomic_DNA"/>
</dbReference>
<dbReference type="PANTHER" id="PTHR33566:SF9">
    <property type="entry name" value="DEFECTIVE IN MERISTEM SILENCING PROTEIN"/>
    <property type="match status" value="1"/>
</dbReference>
<dbReference type="STRING" id="180498.A0A067K094"/>
<organism evidence="1 2">
    <name type="scientific">Jatropha curcas</name>
    <name type="common">Barbados nut</name>
    <dbReference type="NCBI Taxonomy" id="180498"/>
    <lineage>
        <taxon>Eukaryota</taxon>
        <taxon>Viridiplantae</taxon>
        <taxon>Streptophyta</taxon>
        <taxon>Embryophyta</taxon>
        <taxon>Tracheophyta</taxon>
        <taxon>Spermatophyta</taxon>
        <taxon>Magnoliopsida</taxon>
        <taxon>eudicotyledons</taxon>
        <taxon>Gunneridae</taxon>
        <taxon>Pentapetalae</taxon>
        <taxon>rosids</taxon>
        <taxon>fabids</taxon>
        <taxon>Malpighiales</taxon>
        <taxon>Euphorbiaceae</taxon>
        <taxon>Crotonoideae</taxon>
        <taxon>Jatropheae</taxon>
        <taxon>Jatropha</taxon>
    </lineage>
</organism>
<evidence type="ECO:0000313" key="2">
    <source>
        <dbReference type="Proteomes" id="UP000027138"/>
    </source>
</evidence>
<accession>A0A067K094</accession>
<sequence>MTKDVLGVVATLASVDNDNLNRLLSEYLGLETMLAIVCKTFEGVKALETYDAEGKINSNIGLHGLGSSIGRKINGRFLVICLEHLRPYAGGFIANDPQRKLSIEMPRLPDGICPTGFLGFAVNMVNLENANLLLVTANGHGLRETLLYTIFSHLQVYRSRSEMLLALPCITHGAVSLDGAMIRGNGFFALGNRNDAEVKFPVISSKGNLPTNYTQIEYKIKMLKREHLTIAEDMRREQSLLDKTKVQLASWGKPKKKNC</sequence>
<dbReference type="OrthoDB" id="10036779at2759"/>
<dbReference type="AlphaFoldDB" id="A0A067K094"/>
<gene>
    <name evidence="1" type="ORF">JCGZ_14249</name>
</gene>
<name>A0A067K094_JATCU</name>
<evidence type="ECO:0000313" key="1">
    <source>
        <dbReference type="EMBL" id="KDP28478.1"/>
    </source>
</evidence>
<dbReference type="PANTHER" id="PTHR33566">
    <property type="entry name" value="EN/SPM-LIKE TRANSPOSON-RELATED"/>
    <property type="match status" value="1"/>
</dbReference>
<dbReference type="Proteomes" id="UP000027138">
    <property type="component" value="Unassembled WGS sequence"/>
</dbReference>
<protein>
    <recommendedName>
        <fullName evidence="3">Protein DEFECTIVE IN MERISTEM SILENCING 3</fullName>
    </recommendedName>
</protein>
<evidence type="ECO:0008006" key="3">
    <source>
        <dbReference type="Google" id="ProtNLM"/>
    </source>
</evidence>